<evidence type="ECO:0000313" key="1">
    <source>
        <dbReference type="EMBL" id="CAL1527280.1"/>
    </source>
</evidence>
<dbReference type="Proteomes" id="UP001497497">
    <property type="component" value="Unassembled WGS sequence"/>
</dbReference>
<protein>
    <submittedName>
        <fullName evidence="1">Uncharacterized protein</fullName>
    </submittedName>
</protein>
<dbReference type="AlphaFoldDB" id="A0AAV2H0T7"/>
<evidence type="ECO:0000313" key="2">
    <source>
        <dbReference type="Proteomes" id="UP001497497"/>
    </source>
</evidence>
<sequence length="137" mass="15704">MDSHIAAGLPSNEGVLLELRRRKTDPKVTPINKPVFPIRSESRPDYPSHFGWNPVYWSDYPKQPMWTVPLPKMPGPVLSKSLPPFPNLPCHNPPTEWMSLRTCPVWIPDLPRRVPGWNPYVSETNTCFHDLLGPPKF</sequence>
<reference evidence="1 2" key="1">
    <citation type="submission" date="2024-04" db="EMBL/GenBank/DDBJ databases">
        <authorList>
            <consortium name="Genoscope - CEA"/>
            <person name="William W."/>
        </authorList>
    </citation>
    <scope>NUCLEOTIDE SEQUENCE [LARGE SCALE GENOMIC DNA]</scope>
</reference>
<dbReference type="EMBL" id="CAXITT010000015">
    <property type="protein sequence ID" value="CAL1527280.1"/>
    <property type="molecule type" value="Genomic_DNA"/>
</dbReference>
<proteinExistence type="predicted"/>
<accession>A0AAV2H0T7</accession>
<keyword evidence="2" id="KW-1185">Reference proteome</keyword>
<name>A0AAV2H0T7_LYMST</name>
<gene>
    <name evidence="1" type="ORF">GSLYS_00001457001</name>
</gene>
<organism evidence="1 2">
    <name type="scientific">Lymnaea stagnalis</name>
    <name type="common">Great pond snail</name>
    <name type="synonym">Helix stagnalis</name>
    <dbReference type="NCBI Taxonomy" id="6523"/>
    <lineage>
        <taxon>Eukaryota</taxon>
        <taxon>Metazoa</taxon>
        <taxon>Spiralia</taxon>
        <taxon>Lophotrochozoa</taxon>
        <taxon>Mollusca</taxon>
        <taxon>Gastropoda</taxon>
        <taxon>Heterobranchia</taxon>
        <taxon>Euthyneura</taxon>
        <taxon>Panpulmonata</taxon>
        <taxon>Hygrophila</taxon>
        <taxon>Lymnaeoidea</taxon>
        <taxon>Lymnaeidae</taxon>
        <taxon>Lymnaea</taxon>
    </lineage>
</organism>
<comment type="caution">
    <text evidence="1">The sequence shown here is derived from an EMBL/GenBank/DDBJ whole genome shotgun (WGS) entry which is preliminary data.</text>
</comment>